<keyword evidence="3" id="KW-1185">Reference proteome</keyword>
<proteinExistence type="predicted"/>
<feature type="region of interest" description="Disordered" evidence="1">
    <location>
        <begin position="256"/>
        <end position="282"/>
    </location>
</feature>
<feature type="compositionally biased region" description="Low complexity" evidence="1">
    <location>
        <begin position="256"/>
        <end position="281"/>
    </location>
</feature>
<evidence type="ECO:0008006" key="4">
    <source>
        <dbReference type="Google" id="ProtNLM"/>
    </source>
</evidence>
<dbReference type="EMBL" id="CAWUHD010000124">
    <property type="protein sequence ID" value="CAK7233643.1"/>
    <property type="molecule type" value="Genomic_DNA"/>
</dbReference>
<evidence type="ECO:0000256" key="1">
    <source>
        <dbReference type="SAM" id="MobiDB-lite"/>
    </source>
</evidence>
<organism evidence="2 3">
    <name type="scientific">Sporothrix eucalyptigena</name>
    <dbReference type="NCBI Taxonomy" id="1812306"/>
    <lineage>
        <taxon>Eukaryota</taxon>
        <taxon>Fungi</taxon>
        <taxon>Dikarya</taxon>
        <taxon>Ascomycota</taxon>
        <taxon>Pezizomycotina</taxon>
        <taxon>Sordariomycetes</taxon>
        <taxon>Sordariomycetidae</taxon>
        <taxon>Ophiostomatales</taxon>
        <taxon>Ophiostomataceae</taxon>
        <taxon>Sporothrix</taxon>
    </lineage>
</organism>
<gene>
    <name evidence="2" type="ORF">SEUCBS140593_008670</name>
</gene>
<sequence length="621" mass="67893">MDTLPVELLRLILDHCDLASVRSLRLLTPTLANVGYEYLLPPDFCALPWRDDVARLRAIASHDRLRSSIESVTFNFTEIDPENARQASHFHAHRHPPEHRDAVLTKAWRRFAEFEQRRQAISPLHAQDPADLAAAFRPLINLRDVAVTFRQVPYDIEELQNAMSAPSSMKMNHEAAIKRLNVLLAALQLASSSGHSSSGSSFRHSARSSQSSRGDPFQFSPASLAFTSPSSIYASASAPASTAVSAAPSVASTRASSPVSSAMSSPSSSSPASPSATTAQSQDRCRLTSFSIDRLPFELFRHQVDRRLWFQCRDVFGGLTRLNLTLDTSNVGFPLAKVKAVNGLGYVLRMAPHLTSLSLSFQNQNAGREVFILSLRELLGETGSLEGPPLLSSINGNGSRAVPDTSDTGFRFQSLTDLRLDGIACDEASLRGFLLRHASTLERLRLGGRGRAQDRAHMTVGGMRLSNGTFRSLFRSLRGRLPNLQRLHLEGAFFCQSETLIEDPDAPPPVPLPAHITPPPPPPVNIARTSYELYNFQPTTDNDWVPVPESAKDKGSTMFITSEEFEAVYLFKAKAKAEEKELEAEGLNAGEDFLKGQLKGSKQAEDVQLGIGSIGGLKKNA</sequence>
<feature type="region of interest" description="Disordered" evidence="1">
    <location>
        <begin position="193"/>
        <end position="216"/>
    </location>
</feature>
<accession>A0ABP0CP89</accession>
<name>A0ABP0CP89_9PEZI</name>
<reference evidence="2 3" key="1">
    <citation type="submission" date="2024-01" db="EMBL/GenBank/DDBJ databases">
        <authorList>
            <person name="Allen C."/>
            <person name="Tagirdzhanova G."/>
        </authorList>
    </citation>
    <scope>NUCLEOTIDE SEQUENCE [LARGE SCALE GENOMIC DNA]</scope>
</reference>
<comment type="caution">
    <text evidence="2">The sequence shown here is derived from an EMBL/GenBank/DDBJ whole genome shotgun (WGS) entry which is preliminary data.</text>
</comment>
<feature type="compositionally biased region" description="Low complexity" evidence="1">
    <location>
        <begin position="193"/>
        <end position="212"/>
    </location>
</feature>
<protein>
    <recommendedName>
        <fullName evidence="4">F-box domain-containing protein</fullName>
    </recommendedName>
</protein>
<evidence type="ECO:0000313" key="3">
    <source>
        <dbReference type="Proteomes" id="UP001642482"/>
    </source>
</evidence>
<dbReference type="InterPro" id="IPR032675">
    <property type="entry name" value="LRR_dom_sf"/>
</dbReference>
<dbReference type="Proteomes" id="UP001642482">
    <property type="component" value="Unassembled WGS sequence"/>
</dbReference>
<dbReference type="Gene3D" id="3.80.10.10">
    <property type="entry name" value="Ribonuclease Inhibitor"/>
    <property type="match status" value="1"/>
</dbReference>
<evidence type="ECO:0000313" key="2">
    <source>
        <dbReference type="EMBL" id="CAK7233643.1"/>
    </source>
</evidence>